<dbReference type="AlphaFoldDB" id="A0A1J4JS00"/>
<evidence type="ECO:0000313" key="3">
    <source>
        <dbReference type="EMBL" id="OHT01905.1"/>
    </source>
</evidence>
<evidence type="ECO:0000256" key="2">
    <source>
        <dbReference type="SAM" id="Phobius"/>
    </source>
</evidence>
<feature type="compositionally biased region" description="Polar residues" evidence="1">
    <location>
        <begin position="349"/>
        <end position="367"/>
    </location>
</feature>
<name>A0A1J4JS00_9EUKA</name>
<sequence length="1080" mass="118526">MIINFQHSKSNMIFQLLFGYCIIIKSAAKSKQMMKSVKEGNKKRQIYFGNPIETRDEEVAPENFEVIKDDSKRIYRNENKNTYSVYINGCHFQNFDQNPQKSGGAIYLYRTGVRCVDSKFNNCLSKSSGGAVYVMVGNGNNNRSALVCEYIRCIFHDCKSEAGGGLFIWGNGRDVLPFVNDCIFYKNEGGLKKASEGDEGSVSSGGGGLLIQGHHSIVQNSKFYENKGIGCNILIYGDTGGSIDQIKPHQIINCTLTILTDEYTSSSLFYAGSKKSTLPLEIISCIFDGTITDTADLKKYQINTNKTASRIVKITFENTFICTGRDSAVEEGFDEKDIIESGLIFECPNSTDPTEPVQPSENPTEPIQPTEKPTENPPKPGDLTPLECGKAVRKEDGQSTYSFYIDDCEFSGFSSSGSSNGGAICLKNYGLRCLNSRFSSCESKEGKGGAIFHQIGAVSSQNTTEYVMEYYNCNFTSCTAVAGGGLYLYNTKSTNYIYVTKCTFNNNRATKTDSSGDDEANANVGGGGLHFQGFHATISNCIFSDNFGIGSNILISMNDKGQIQDTKLINCNLTLKGSNDAKSSLYYSAGKNADKGLFIKSCIFDGSVNEESYQINTNSEKDNNPMIRFEGTYICTGEYRVIEGGFTTNIPKDGLIFECSNSTDPTEKPTKPIDPSQTANPSNVPHELTCHDNERCDFGEGTVENTTKVIIEKSKFSKIHGDSDGGAVFISGYSFSCTKSKFEDCSSKNQGGAIYLKLGLRKYEKDLHAEIADSIFKDCKAKGGAGIFAHSTVAGRLIYINKCEFENNEAVNMSKSDDASILTSESSDINIGGGGIFFVTNGGFVENCVFKDNKGIGADMIIYVSNDIDSSLRQQTIIRKCNFYFEGDDESPSSIYLIRNTKNAINVTLQDCVFKGEISIKHGIVPHFIDADELKSRSGLLVLKDVYFCGFDEEQAFQGNVSNYINVSESSYFFDCTNLPNDKESETGLSKGGKVAIAIVIPLVVIAVIIVVVIFLVFKKKNTKMTQEEPTNELSETFQSSTDFYASQGSENNPIGFTSNMEEQDPFMREFEEASNVSPV</sequence>
<dbReference type="PANTHER" id="PTHR11319">
    <property type="entry name" value="G PROTEIN-COUPLED RECEPTOR-RELATED"/>
    <property type="match status" value="1"/>
</dbReference>
<dbReference type="SUPFAM" id="SSF51126">
    <property type="entry name" value="Pectin lyase-like"/>
    <property type="match status" value="3"/>
</dbReference>
<dbReference type="InterPro" id="IPR011050">
    <property type="entry name" value="Pectin_lyase_fold/virulence"/>
</dbReference>
<feature type="compositionally biased region" description="Polar residues" evidence="1">
    <location>
        <begin position="1044"/>
        <end position="1061"/>
    </location>
</feature>
<keyword evidence="2" id="KW-0472">Membrane</keyword>
<keyword evidence="2" id="KW-0812">Transmembrane</keyword>
<feature type="region of interest" description="Disordered" evidence="1">
    <location>
        <begin position="662"/>
        <end position="684"/>
    </location>
</feature>
<organism evidence="3 4">
    <name type="scientific">Tritrichomonas foetus</name>
    <dbReference type="NCBI Taxonomy" id="1144522"/>
    <lineage>
        <taxon>Eukaryota</taxon>
        <taxon>Metamonada</taxon>
        <taxon>Parabasalia</taxon>
        <taxon>Tritrichomonadida</taxon>
        <taxon>Tritrichomonadidae</taxon>
        <taxon>Tritrichomonas</taxon>
    </lineage>
</organism>
<evidence type="ECO:0008006" key="5">
    <source>
        <dbReference type="Google" id="ProtNLM"/>
    </source>
</evidence>
<evidence type="ECO:0000313" key="4">
    <source>
        <dbReference type="Proteomes" id="UP000179807"/>
    </source>
</evidence>
<dbReference type="EMBL" id="MLAK01000891">
    <property type="protein sequence ID" value="OHT01905.1"/>
    <property type="molecule type" value="Genomic_DNA"/>
</dbReference>
<dbReference type="SMART" id="SM00710">
    <property type="entry name" value="PbH1"/>
    <property type="match status" value="10"/>
</dbReference>
<feature type="transmembrane region" description="Helical" evidence="2">
    <location>
        <begin position="995"/>
        <end position="1018"/>
    </location>
</feature>
<feature type="region of interest" description="Disordered" evidence="1">
    <location>
        <begin position="1044"/>
        <end position="1063"/>
    </location>
</feature>
<reference evidence="3" key="1">
    <citation type="submission" date="2016-10" db="EMBL/GenBank/DDBJ databases">
        <authorList>
            <person name="Benchimol M."/>
            <person name="Almeida L.G."/>
            <person name="Vasconcelos A.T."/>
            <person name="Perreira-Neves A."/>
            <person name="Rosa I.A."/>
            <person name="Tasca T."/>
            <person name="Bogo M.R."/>
            <person name="de Souza W."/>
        </authorList>
    </citation>
    <scope>NUCLEOTIDE SEQUENCE [LARGE SCALE GENOMIC DNA]</scope>
    <source>
        <strain evidence="3">K</strain>
    </source>
</reference>
<dbReference type="InterPro" id="IPR006626">
    <property type="entry name" value="PbH1"/>
</dbReference>
<gene>
    <name evidence="3" type="ORF">TRFO_31200</name>
</gene>
<feature type="region of interest" description="Disordered" evidence="1">
    <location>
        <begin position="349"/>
        <end position="387"/>
    </location>
</feature>
<dbReference type="GeneID" id="94842493"/>
<dbReference type="PANTHER" id="PTHR11319:SF35">
    <property type="entry name" value="OUTER MEMBRANE PROTEIN PMPC-RELATED"/>
    <property type="match status" value="1"/>
</dbReference>
<keyword evidence="4" id="KW-1185">Reference proteome</keyword>
<dbReference type="VEuPathDB" id="TrichDB:TRFO_31200"/>
<dbReference type="Proteomes" id="UP000179807">
    <property type="component" value="Unassembled WGS sequence"/>
</dbReference>
<proteinExistence type="predicted"/>
<protein>
    <recommendedName>
        <fullName evidence="5">Right handed beta helix domain-containing protein</fullName>
    </recommendedName>
</protein>
<dbReference type="RefSeq" id="XP_068355041.1">
    <property type="nucleotide sequence ID" value="XM_068507789.1"/>
</dbReference>
<evidence type="ECO:0000256" key="1">
    <source>
        <dbReference type="SAM" id="MobiDB-lite"/>
    </source>
</evidence>
<keyword evidence="2" id="KW-1133">Transmembrane helix</keyword>
<accession>A0A1J4JS00</accession>
<comment type="caution">
    <text evidence="3">The sequence shown here is derived from an EMBL/GenBank/DDBJ whole genome shotgun (WGS) entry which is preliminary data.</text>
</comment>
<dbReference type="OrthoDB" id="10691442at2759"/>